<name>A0A9C7PUJ1_9RHOD</name>
<feature type="compositionally biased region" description="Basic and acidic residues" evidence="1">
    <location>
        <begin position="183"/>
        <end position="193"/>
    </location>
</feature>
<organism evidence="2 3">
    <name type="scientific">Galdieria partita</name>
    <dbReference type="NCBI Taxonomy" id="83374"/>
    <lineage>
        <taxon>Eukaryota</taxon>
        <taxon>Rhodophyta</taxon>
        <taxon>Bangiophyceae</taxon>
        <taxon>Galdieriales</taxon>
        <taxon>Galdieriaceae</taxon>
        <taxon>Galdieria</taxon>
    </lineage>
</organism>
<evidence type="ECO:0000313" key="2">
    <source>
        <dbReference type="EMBL" id="GJQ11128.1"/>
    </source>
</evidence>
<keyword evidence="3" id="KW-1185">Reference proteome</keyword>
<feature type="region of interest" description="Disordered" evidence="1">
    <location>
        <begin position="168"/>
        <end position="198"/>
    </location>
</feature>
<dbReference type="AlphaFoldDB" id="A0A9C7PUJ1"/>
<evidence type="ECO:0000256" key="1">
    <source>
        <dbReference type="SAM" id="MobiDB-lite"/>
    </source>
</evidence>
<proteinExistence type="predicted"/>
<sequence length="319" mass="36124">MSGFVAAQPPDLELFNDFGRILQELQWSRVSRNVHVAMENNYIYTLVSLRTTDVDPGDQITLGGSRHGERLLVSTLEQEQLAIYLRIWVHRRPQQDLAKYIPPVNLSFAVKQELLLLRSSAEEIPSTITQLSKDITILSQANCVFADLVGIQVVYLLEKSPVRTIRQDPNLARKRMQPGSQRPEADNEFRSGSEQRSAVPHLPPVTVFQPNFEPIPLAALDFRWTLDIYPKDSSAEKEVLVNQTLFMNGNHTHPNVALSSDKSSEKSLDMNGQKTIESVVKYNEELKKSRRLNERKIPSVLCSMQKLLPSKDEASSDSF</sequence>
<gene>
    <name evidence="2" type="ORF">GpartN1_g2919.t1</name>
</gene>
<protein>
    <submittedName>
        <fullName evidence="2">Uncharacterized protein</fullName>
    </submittedName>
</protein>
<comment type="caution">
    <text evidence="2">The sequence shown here is derived from an EMBL/GenBank/DDBJ whole genome shotgun (WGS) entry which is preliminary data.</text>
</comment>
<evidence type="ECO:0000313" key="3">
    <source>
        <dbReference type="Proteomes" id="UP001061958"/>
    </source>
</evidence>
<dbReference type="OrthoDB" id="10303350at2759"/>
<reference evidence="2" key="2">
    <citation type="submission" date="2022-01" db="EMBL/GenBank/DDBJ databases">
        <authorList>
            <person name="Hirooka S."/>
            <person name="Miyagishima S.Y."/>
        </authorList>
    </citation>
    <scope>NUCLEOTIDE SEQUENCE</scope>
    <source>
        <strain evidence="2">NBRC 102759</strain>
    </source>
</reference>
<reference evidence="2" key="1">
    <citation type="journal article" date="2022" name="Proc. Natl. Acad. Sci. U.S.A.">
        <title>Life cycle and functional genomics of the unicellular red alga Galdieria for elucidating algal and plant evolution and industrial use.</title>
        <authorList>
            <person name="Hirooka S."/>
            <person name="Itabashi T."/>
            <person name="Ichinose T.M."/>
            <person name="Onuma R."/>
            <person name="Fujiwara T."/>
            <person name="Yamashita S."/>
            <person name="Jong L.W."/>
            <person name="Tomita R."/>
            <person name="Iwane A.H."/>
            <person name="Miyagishima S.Y."/>
        </authorList>
    </citation>
    <scope>NUCLEOTIDE SEQUENCE</scope>
    <source>
        <strain evidence="2">NBRC 102759</strain>
    </source>
</reference>
<dbReference type="Proteomes" id="UP001061958">
    <property type="component" value="Unassembled WGS sequence"/>
</dbReference>
<accession>A0A9C7PUJ1</accession>
<dbReference type="EMBL" id="BQMJ01000021">
    <property type="protein sequence ID" value="GJQ11128.1"/>
    <property type="molecule type" value="Genomic_DNA"/>
</dbReference>